<organism evidence="1 2">
    <name type="scientific">Neorhodopirellula lusitana</name>
    <dbReference type="NCBI Taxonomy" id="445327"/>
    <lineage>
        <taxon>Bacteria</taxon>
        <taxon>Pseudomonadati</taxon>
        <taxon>Planctomycetota</taxon>
        <taxon>Planctomycetia</taxon>
        <taxon>Pirellulales</taxon>
        <taxon>Pirellulaceae</taxon>
        <taxon>Neorhodopirellula</taxon>
    </lineage>
</organism>
<name>A0ABY1PQI7_9BACT</name>
<evidence type="ECO:0000313" key="1">
    <source>
        <dbReference type="EMBL" id="SMP41201.1"/>
    </source>
</evidence>
<dbReference type="EMBL" id="FXUG01000001">
    <property type="protein sequence ID" value="SMP41201.1"/>
    <property type="molecule type" value="Genomic_DNA"/>
</dbReference>
<keyword evidence="2" id="KW-1185">Reference proteome</keyword>
<accession>A0ABY1PQI7</accession>
<sequence length="84" mass="9396">MHSEERCAVCQPPPIVSRHPKRLLMFALAFPGSPRGPLSKIRQAYRNWAKINTLLGGERPKRIASATPCRQLILSDCLIVTCLD</sequence>
<gene>
    <name evidence="1" type="ORF">SAMN06265222_101546</name>
</gene>
<evidence type="ECO:0000313" key="2">
    <source>
        <dbReference type="Proteomes" id="UP001158067"/>
    </source>
</evidence>
<proteinExistence type="predicted"/>
<dbReference type="Proteomes" id="UP001158067">
    <property type="component" value="Unassembled WGS sequence"/>
</dbReference>
<comment type="caution">
    <text evidence="1">The sequence shown here is derived from an EMBL/GenBank/DDBJ whole genome shotgun (WGS) entry which is preliminary data.</text>
</comment>
<reference evidence="1 2" key="1">
    <citation type="submission" date="2017-05" db="EMBL/GenBank/DDBJ databases">
        <authorList>
            <person name="Varghese N."/>
            <person name="Submissions S."/>
        </authorList>
    </citation>
    <scope>NUCLEOTIDE SEQUENCE [LARGE SCALE GENOMIC DNA]</scope>
    <source>
        <strain evidence="1 2">DSM 25457</strain>
    </source>
</reference>
<protein>
    <submittedName>
        <fullName evidence="1">Uncharacterized protein</fullName>
    </submittedName>
</protein>